<dbReference type="SUPFAM" id="SSF53335">
    <property type="entry name" value="S-adenosyl-L-methionine-dependent methyltransferases"/>
    <property type="match status" value="1"/>
</dbReference>
<dbReference type="PANTHER" id="PTHR31760:SF0">
    <property type="entry name" value="S-ADENOSYL-L-METHIONINE-DEPENDENT METHYLTRANSFERASES SUPERFAMILY PROTEIN"/>
    <property type="match status" value="1"/>
</dbReference>
<feature type="binding site" evidence="6">
    <location>
        <position position="142"/>
    </location>
    <ligand>
        <name>S-adenosyl-L-methionine</name>
        <dbReference type="ChEBI" id="CHEBI:59789"/>
    </ligand>
</feature>
<dbReference type="RefSeq" id="WP_133734489.1">
    <property type="nucleotide sequence ID" value="NZ_SOAX01000001.1"/>
</dbReference>
<dbReference type="Gene3D" id="3.40.50.150">
    <property type="entry name" value="Vaccinia Virus protein VP39"/>
    <property type="match status" value="1"/>
</dbReference>
<feature type="binding site" evidence="6">
    <location>
        <position position="81"/>
    </location>
    <ligand>
        <name>S-adenosyl-L-methionine</name>
        <dbReference type="ChEBI" id="CHEBI:59789"/>
    </ligand>
</feature>
<dbReference type="PANTHER" id="PTHR31760">
    <property type="entry name" value="S-ADENOSYL-L-METHIONINE-DEPENDENT METHYLTRANSFERASES SUPERFAMILY PROTEIN"/>
    <property type="match status" value="1"/>
</dbReference>
<dbReference type="Proteomes" id="UP000295830">
    <property type="component" value="Unassembled WGS sequence"/>
</dbReference>
<comment type="function">
    <text evidence="6">Specifically methylates the N7 position of guanine in position 527 of 16S rRNA.</text>
</comment>
<comment type="caution">
    <text evidence="7">The sequence shown here is derived from an EMBL/GenBank/DDBJ whole genome shotgun (WGS) entry which is preliminary data.</text>
</comment>
<keyword evidence="2 6" id="KW-0698">rRNA processing</keyword>
<evidence type="ECO:0000313" key="7">
    <source>
        <dbReference type="EMBL" id="TDT44061.1"/>
    </source>
</evidence>
<dbReference type="PIRSF" id="PIRSF003078">
    <property type="entry name" value="GidB"/>
    <property type="match status" value="1"/>
</dbReference>
<accession>A0A4R7JZT5</accession>
<dbReference type="GO" id="GO:0005829">
    <property type="term" value="C:cytosol"/>
    <property type="evidence" value="ECO:0007669"/>
    <property type="project" value="TreeGrafter"/>
</dbReference>
<dbReference type="InterPro" id="IPR029063">
    <property type="entry name" value="SAM-dependent_MTases_sf"/>
</dbReference>
<dbReference type="InterPro" id="IPR003682">
    <property type="entry name" value="rRNA_ssu_MeTfrase_G"/>
</dbReference>
<dbReference type="OrthoDB" id="9808773at2"/>
<keyword evidence="3 6" id="KW-0489">Methyltransferase</keyword>
<feature type="binding site" evidence="6">
    <location>
        <position position="76"/>
    </location>
    <ligand>
        <name>S-adenosyl-L-methionine</name>
        <dbReference type="ChEBI" id="CHEBI:59789"/>
    </ligand>
</feature>
<keyword evidence="5 6" id="KW-0949">S-adenosyl-L-methionine</keyword>
<comment type="subcellular location">
    <subcellularLocation>
        <location evidence="6">Cytoplasm</location>
    </subcellularLocation>
</comment>
<dbReference type="CDD" id="cd02440">
    <property type="entry name" value="AdoMet_MTases"/>
    <property type="match status" value="1"/>
</dbReference>
<evidence type="ECO:0000256" key="5">
    <source>
        <dbReference type="ARBA" id="ARBA00022691"/>
    </source>
</evidence>
<dbReference type="NCBIfam" id="TIGR00138">
    <property type="entry name" value="rsmG_gidB"/>
    <property type="match status" value="1"/>
</dbReference>
<reference evidence="7 8" key="1">
    <citation type="submission" date="2019-03" db="EMBL/GenBank/DDBJ databases">
        <title>Genomic Encyclopedia of Type Strains, Phase IV (KMG-IV): sequencing the most valuable type-strain genomes for metagenomic binning, comparative biology and taxonomic classification.</title>
        <authorList>
            <person name="Goeker M."/>
        </authorList>
    </citation>
    <scope>NUCLEOTIDE SEQUENCE [LARGE SCALE GENOMIC DNA]</scope>
    <source>
        <strain evidence="7 8">DSM 15505</strain>
    </source>
</reference>
<protein>
    <recommendedName>
        <fullName evidence="6">Ribosomal RNA small subunit methyltransferase G</fullName>
        <ecNumber evidence="6">2.1.1.170</ecNumber>
    </recommendedName>
    <alternativeName>
        <fullName evidence="6">16S rRNA 7-methylguanosine methyltransferase</fullName>
        <shortName evidence="6">16S rRNA m7G methyltransferase</shortName>
    </alternativeName>
</protein>
<organism evidence="7 8">
    <name type="scientific">Halospina denitrificans</name>
    <dbReference type="NCBI Taxonomy" id="332522"/>
    <lineage>
        <taxon>Bacteria</taxon>
        <taxon>Pseudomonadati</taxon>
        <taxon>Pseudomonadota</taxon>
        <taxon>Gammaproteobacteria</taxon>
        <taxon>Halospina</taxon>
    </lineage>
</organism>
<dbReference type="EC" id="2.1.1.170" evidence="6"/>
<comment type="catalytic activity">
    <reaction evidence="6">
        <text>guanosine(527) in 16S rRNA + S-adenosyl-L-methionine = N(7)-methylguanosine(527) in 16S rRNA + S-adenosyl-L-homocysteine</text>
        <dbReference type="Rhea" id="RHEA:42732"/>
        <dbReference type="Rhea" id="RHEA-COMP:10209"/>
        <dbReference type="Rhea" id="RHEA-COMP:10210"/>
        <dbReference type="ChEBI" id="CHEBI:57856"/>
        <dbReference type="ChEBI" id="CHEBI:59789"/>
        <dbReference type="ChEBI" id="CHEBI:74269"/>
        <dbReference type="ChEBI" id="CHEBI:74480"/>
        <dbReference type="EC" id="2.1.1.170"/>
    </reaction>
</comment>
<keyword evidence="8" id="KW-1185">Reference proteome</keyword>
<comment type="similarity">
    <text evidence="6">Belongs to the methyltransferase superfamily. RNA methyltransferase RsmG family.</text>
</comment>
<proteinExistence type="inferred from homology"/>
<evidence type="ECO:0000313" key="8">
    <source>
        <dbReference type="Proteomes" id="UP000295830"/>
    </source>
</evidence>
<evidence type="ECO:0000256" key="4">
    <source>
        <dbReference type="ARBA" id="ARBA00022679"/>
    </source>
</evidence>
<dbReference type="GO" id="GO:0070043">
    <property type="term" value="F:rRNA (guanine-N7-)-methyltransferase activity"/>
    <property type="evidence" value="ECO:0007669"/>
    <property type="project" value="UniProtKB-UniRule"/>
</dbReference>
<keyword evidence="1 6" id="KW-0963">Cytoplasm</keyword>
<evidence type="ECO:0000256" key="3">
    <source>
        <dbReference type="ARBA" id="ARBA00022603"/>
    </source>
</evidence>
<dbReference type="AlphaFoldDB" id="A0A4R7JZT5"/>
<sequence>MDGERQELTRGAERLGVALDEPTTDRLLTLLDLLEKWNRAYNLTAVRERGAMCSRHLLDSLSLAPLVQAERILDLGAGGGFPGLVLALHSPHREVTLIDSNSKKTRFLTQCKLELGLDNVTVVHSRVDDYSVREPFEQITSRAFASLAEMIPMAAHLLARDGEYLAMKGPEAMEEASLIPSGWTLAENRRVEIPGVSAERRLLRIRRHHAGDSATETGD</sequence>
<dbReference type="Pfam" id="PF02527">
    <property type="entry name" value="GidB"/>
    <property type="match status" value="1"/>
</dbReference>
<evidence type="ECO:0000256" key="6">
    <source>
        <dbReference type="HAMAP-Rule" id="MF_00074"/>
    </source>
</evidence>
<evidence type="ECO:0000256" key="2">
    <source>
        <dbReference type="ARBA" id="ARBA00022552"/>
    </source>
</evidence>
<keyword evidence="4 6" id="KW-0808">Transferase</keyword>
<dbReference type="EMBL" id="SOAX01000001">
    <property type="protein sequence ID" value="TDT44061.1"/>
    <property type="molecule type" value="Genomic_DNA"/>
</dbReference>
<comment type="caution">
    <text evidence="6">Lacks conserved residue(s) required for the propagation of feature annotation.</text>
</comment>
<gene>
    <name evidence="6" type="primary">rsmG</name>
    <name evidence="7" type="ORF">DES49_0160</name>
</gene>
<evidence type="ECO:0000256" key="1">
    <source>
        <dbReference type="ARBA" id="ARBA00022490"/>
    </source>
</evidence>
<dbReference type="HAMAP" id="MF_00074">
    <property type="entry name" value="16SrRNA_methyltr_G"/>
    <property type="match status" value="1"/>
</dbReference>
<name>A0A4R7JZT5_9GAMM</name>